<proteinExistence type="predicted"/>
<dbReference type="KEGG" id="salq:SYNTR_0904"/>
<protein>
    <submittedName>
        <fullName evidence="1">Uncharacterized protein</fullName>
    </submittedName>
</protein>
<sequence length="125" mass="14689">MFNNIRIENINQERLSEIVKHVSPIQYKSIKIRNQLLDGSYHTQIIGEPLKSINFKVIANQDQVEKINRLETNGENIKLIEYDRTYIGEIGNPISWERLTIGYKERNRRLYEGDCILNIVEEGEV</sequence>
<name>A0A6I6DEA1_9FIRM</name>
<evidence type="ECO:0000313" key="1">
    <source>
        <dbReference type="EMBL" id="QGT99497.1"/>
    </source>
</evidence>
<dbReference type="RefSeq" id="WP_156203387.1">
    <property type="nucleotide sequence ID" value="NZ_CP046457.1"/>
</dbReference>
<keyword evidence="2" id="KW-1185">Reference proteome</keyword>
<dbReference type="EMBL" id="CP046457">
    <property type="protein sequence ID" value="QGT99497.1"/>
    <property type="molecule type" value="Genomic_DNA"/>
</dbReference>
<dbReference type="Proteomes" id="UP000426444">
    <property type="component" value="Chromosome"/>
</dbReference>
<reference evidence="2" key="1">
    <citation type="journal article" date="2019" name="Microbiology">
        <title>Complete Genome Sequence of an Uncultured Bacterium of the Candidate Phylum Bipolaricaulota.</title>
        <authorList>
            <person name="Kadnikov V.V."/>
            <person name="Mardanov A.V."/>
            <person name="Beletsky A.V."/>
            <person name="Frank Y.A."/>
            <person name="Karnachuk O.V."/>
            <person name="Ravin N.V."/>
        </authorList>
    </citation>
    <scope>NUCLEOTIDE SEQUENCE [LARGE SCALE GENOMIC DNA]</scope>
</reference>
<organism evidence="1 2">
    <name type="scientific">Candidatus Syntrophocurvum alkaliphilum</name>
    <dbReference type="NCBI Taxonomy" id="2293317"/>
    <lineage>
        <taxon>Bacteria</taxon>
        <taxon>Bacillati</taxon>
        <taxon>Bacillota</taxon>
        <taxon>Clostridia</taxon>
        <taxon>Eubacteriales</taxon>
        <taxon>Syntrophomonadaceae</taxon>
        <taxon>Candidatus Syntrophocurvum</taxon>
    </lineage>
</organism>
<dbReference type="OrthoDB" id="3034753at2"/>
<gene>
    <name evidence="1" type="ORF">SYNTR_0904</name>
</gene>
<dbReference type="AlphaFoldDB" id="A0A6I6DEA1"/>
<accession>A0A6I6DEA1</accession>
<evidence type="ECO:0000313" key="2">
    <source>
        <dbReference type="Proteomes" id="UP000426444"/>
    </source>
</evidence>